<evidence type="ECO:0000256" key="1">
    <source>
        <dbReference type="ARBA" id="ARBA00008779"/>
    </source>
</evidence>
<dbReference type="InterPro" id="IPR017850">
    <property type="entry name" value="Alkaline_phosphatase_core_sf"/>
</dbReference>
<dbReference type="EMBL" id="CP113432">
    <property type="protein sequence ID" value="WAI49576.1"/>
    <property type="molecule type" value="Genomic_DNA"/>
</dbReference>
<keyword evidence="4" id="KW-1185">Reference proteome</keyword>
<dbReference type="Gene3D" id="3.40.720.10">
    <property type="entry name" value="Alkaline Phosphatase, subunit A"/>
    <property type="match status" value="1"/>
</dbReference>
<dbReference type="PANTHER" id="PTHR42693:SF33">
    <property type="entry name" value="ARYLSULFATASE"/>
    <property type="match status" value="1"/>
</dbReference>
<reference evidence="3" key="1">
    <citation type="submission" date="2022-11" db="EMBL/GenBank/DDBJ databases">
        <title>Pseudomonas triclosanedens sp. nov., a triclosan degrader isolated from activated sludge.</title>
        <authorList>
            <person name="Yin Y."/>
            <person name="Lu Z."/>
        </authorList>
    </citation>
    <scope>NUCLEOTIDE SEQUENCE</scope>
    <source>
        <strain evidence="3">ZM23</strain>
    </source>
</reference>
<dbReference type="SUPFAM" id="SSF53649">
    <property type="entry name" value="Alkaline phosphatase-like"/>
    <property type="match status" value="1"/>
</dbReference>
<comment type="similarity">
    <text evidence="1">Belongs to the sulfatase family.</text>
</comment>
<dbReference type="PANTHER" id="PTHR42693">
    <property type="entry name" value="ARYLSULFATASE FAMILY MEMBER"/>
    <property type="match status" value="1"/>
</dbReference>
<evidence type="ECO:0000259" key="2">
    <source>
        <dbReference type="Pfam" id="PF00884"/>
    </source>
</evidence>
<sequence length="633" mass="69576">MLFLSKRATGALTTRLAVAWLILLATFSVSNAQDQSARPNILFILADDLGNNDIASWGDGQAPTPTLDQLSTQALRFRQHYTDSTCSVSRAALLTGRAPVSIGFEPDGLGLSPDLETLPKSLRSLGYSTHHLGKWHVGEGLEYLQIRPNHQGFDDWFGMLNHFVLKGPDANGVLVRRKPTFYDPWLERDDGPPVQYKGQLDDLLTDQAVSLIDKGRADGKPWFINLWLLSPHHPFEPSEEFRRQYPDTDAGRYLAVLKQLDHNVARLLDALKRSGQLDNTLIVFTSDNGSPNIARDSNYPLSGTKATYFEGGVRAPLMMIWPGHTNARDVAGISHITDIYPTLVGMVGGTAPAGLMGRDLSPQLRDGTPLPKVDALYWAADVMTWGMTYSGHLQGRGLFYRDLFNQFFNRPLTGPIGSAAAAAPQDTPFSREEASSLIRDWERRARPIPLQWHPAIGAAPAFLSGRDFQRSPVFGAYSLGLALTRNLSPAPQVLAEQPGIWRLALEQGRLVVTHGSGSFRSEPLNWREGCNGLITSFNVKPASAFPFPGPEQGQLRVYLNGRQVLAADQPMPRNFSVEAMAQPTYIGSTASGGQRFGGRIGQPLLMGKYLLPEQDGYRVADMQTALCPAPLKR</sequence>
<name>A0ABY6ZXS7_9PSED</name>
<accession>A0ABY6ZXS7</accession>
<dbReference type="Proteomes" id="UP001163624">
    <property type="component" value="Chromosome"/>
</dbReference>
<dbReference type="InterPro" id="IPR000917">
    <property type="entry name" value="Sulfatase_N"/>
</dbReference>
<protein>
    <submittedName>
        <fullName evidence="3">Sulfatase-like hydrolase/transferase</fullName>
    </submittedName>
</protein>
<feature type="domain" description="Sulfatase N-terminal" evidence="2">
    <location>
        <begin position="39"/>
        <end position="348"/>
    </location>
</feature>
<dbReference type="Pfam" id="PF00884">
    <property type="entry name" value="Sulfatase"/>
    <property type="match status" value="1"/>
</dbReference>
<evidence type="ECO:0000313" key="3">
    <source>
        <dbReference type="EMBL" id="WAI49576.1"/>
    </source>
</evidence>
<organism evidence="3 4">
    <name type="scientific">Pseudomonas triclosanedens</name>
    <dbReference type="NCBI Taxonomy" id="2961893"/>
    <lineage>
        <taxon>Bacteria</taxon>
        <taxon>Pseudomonadati</taxon>
        <taxon>Pseudomonadota</taxon>
        <taxon>Gammaproteobacteria</taxon>
        <taxon>Pseudomonadales</taxon>
        <taxon>Pseudomonadaceae</taxon>
        <taxon>Pseudomonas</taxon>
    </lineage>
</organism>
<gene>
    <name evidence="3" type="ORF">OU419_28285</name>
</gene>
<evidence type="ECO:0000313" key="4">
    <source>
        <dbReference type="Proteomes" id="UP001163624"/>
    </source>
</evidence>
<proteinExistence type="inferred from homology"/>
<dbReference type="InterPro" id="IPR050738">
    <property type="entry name" value="Sulfatase"/>
</dbReference>
<dbReference type="RefSeq" id="WP_254469589.1">
    <property type="nucleotide sequence ID" value="NZ_CP113432.1"/>
</dbReference>